<sequence>MPPGGLSADANTGSDDRATRGGAGRPVTAPSPRLAPVCDSGAVTGEVESPEDGALTDAVRAGDGEAFSTLYARHRPRAEQVARSLVPAADVGDVVAEAFLAVYVRLRAGGGPTDDVGAYLRRVVVNESIDRHRRAGRVSADDDVDDRRDPEPDPADPWFESRTIARAYRSLPDRWRRVLWQVEVEGRAVGEVAHVEGVSAARLSAVAYRARRGLRVAYLTECLGVTQEPGCRDVRRLLPDDVRGVATRRQRERIERHLRECGQCQEARAELVRLDQQLDGWLFPAAAGAGAGGVGLAVAGGVSAGFVGFVTLPLVGAVTAVIVAGGLLAGSAERSPDVSRGTNHDTPPAALSESRRPAVAGPDGSAPEQRVPAPAPSPDAEAVPVDETERLDEPDWTERPPSVGDRVLIGGRDVMVVERVEHTTETERGEERELAPQADAPGGSTVWEREYDEVTVERTMVVLVVEDEVERWEDVCDGSVRERQAVGYLEEFITIRHREGYRIEVDGTRTPVSESEEIDRWSGVRMLPGNPVVECAVTDPEEASEGVA</sequence>
<keyword evidence="11" id="KW-1185">Reference proteome</keyword>
<proteinExistence type="inferred from homology"/>
<dbReference type="EMBL" id="VLNT01000010">
    <property type="protein sequence ID" value="TSD62235.1"/>
    <property type="molecule type" value="Genomic_DNA"/>
</dbReference>
<evidence type="ECO:0000256" key="5">
    <source>
        <dbReference type="ARBA" id="ARBA00023163"/>
    </source>
</evidence>
<feature type="transmembrane region" description="Helical" evidence="7">
    <location>
        <begin position="306"/>
        <end position="330"/>
    </location>
</feature>
<dbReference type="GO" id="GO:0016987">
    <property type="term" value="F:sigma factor activity"/>
    <property type="evidence" value="ECO:0007669"/>
    <property type="project" value="UniProtKB-KW"/>
</dbReference>
<dbReference type="InterPro" id="IPR039425">
    <property type="entry name" value="RNA_pol_sigma-70-like"/>
</dbReference>
<evidence type="ECO:0000256" key="1">
    <source>
        <dbReference type="ARBA" id="ARBA00010641"/>
    </source>
</evidence>
<protein>
    <submittedName>
        <fullName evidence="10">Sigma-70 family RNA polymerase sigma factor</fullName>
    </submittedName>
</protein>
<keyword evidence="2" id="KW-0805">Transcription regulation</keyword>
<keyword evidence="5" id="KW-0804">Transcription</keyword>
<feature type="domain" description="RNA polymerase sigma-70 region 2" evidence="8">
    <location>
        <begin position="70"/>
        <end position="137"/>
    </location>
</feature>
<dbReference type="PANTHER" id="PTHR43133">
    <property type="entry name" value="RNA POLYMERASE ECF-TYPE SIGMA FACTO"/>
    <property type="match status" value="1"/>
</dbReference>
<dbReference type="Pfam" id="PF13490">
    <property type="entry name" value="zf-HC2"/>
    <property type="match status" value="1"/>
</dbReference>
<keyword evidence="4" id="KW-0238">DNA-binding</keyword>
<dbReference type="Gene3D" id="1.10.10.10">
    <property type="entry name" value="Winged helix-like DNA-binding domain superfamily/Winged helix DNA-binding domain"/>
    <property type="match status" value="1"/>
</dbReference>
<dbReference type="AlphaFoldDB" id="A0A554S7G0"/>
<feature type="region of interest" description="Disordered" evidence="6">
    <location>
        <begin position="135"/>
        <end position="158"/>
    </location>
</feature>
<name>A0A554S7G0_9ACTN</name>
<keyword evidence="7" id="KW-0812">Transmembrane</keyword>
<feature type="transmembrane region" description="Helical" evidence="7">
    <location>
        <begin position="281"/>
        <end position="300"/>
    </location>
</feature>
<gene>
    <name evidence="10" type="ORF">FNM00_12855</name>
</gene>
<dbReference type="InterPro" id="IPR036388">
    <property type="entry name" value="WH-like_DNA-bd_sf"/>
</dbReference>
<comment type="similarity">
    <text evidence="1">Belongs to the sigma-70 factor family. ECF subfamily.</text>
</comment>
<evidence type="ECO:0000259" key="9">
    <source>
        <dbReference type="Pfam" id="PF13490"/>
    </source>
</evidence>
<evidence type="ECO:0000256" key="4">
    <source>
        <dbReference type="ARBA" id="ARBA00023125"/>
    </source>
</evidence>
<dbReference type="SUPFAM" id="SSF88946">
    <property type="entry name" value="Sigma2 domain of RNA polymerase sigma factors"/>
    <property type="match status" value="1"/>
</dbReference>
<evidence type="ECO:0000313" key="11">
    <source>
        <dbReference type="Proteomes" id="UP000316988"/>
    </source>
</evidence>
<feature type="region of interest" description="Disordered" evidence="6">
    <location>
        <begin position="332"/>
        <end position="408"/>
    </location>
</feature>
<dbReference type="PANTHER" id="PTHR43133:SF8">
    <property type="entry name" value="RNA POLYMERASE SIGMA FACTOR HI_1459-RELATED"/>
    <property type="match status" value="1"/>
</dbReference>
<evidence type="ECO:0000256" key="6">
    <source>
        <dbReference type="SAM" id="MobiDB-lite"/>
    </source>
</evidence>
<dbReference type="Pfam" id="PF04542">
    <property type="entry name" value="Sigma70_r2"/>
    <property type="match status" value="1"/>
</dbReference>
<dbReference type="Gene3D" id="1.10.1740.10">
    <property type="match status" value="1"/>
</dbReference>
<evidence type="ECO:0000256" key="2">
    <source>
        <dbReference type="ARBA" id="ARBA00023015"/>
    </source>
</evidence>
<dbReference type="InterPro" id="IPR027383">
    <property type="entry name" value="Znf_put"/>
</dbReference>
<dbReference type="InterPro" id="IPR013324">
    <property type="entry name" value="RNA_pol_sigma_r3/r4-like"/>
</dbReference>
<accession>A0A554S7G0</accession>
<keyword evidence="7" id="KW-1133">Transmembrane helix</keyword>
<evidence type="ECO:0000256" key="7">
    <source>
        <dbReference type="SAM" id="Phobius"/>
    </source>
</evidence>
<dbReference type="InterPro" id="IPR007627">
    <property type="entry name" value="RNA_pol_sigma70_r2"/>
</dbReference>
<dbReference type="InterPro" id="IPR013325">
    <property type="entry name" value="RNA_pol_sigma_r2"/>
</dbReference>
<keyword evidence="3" id="KW-0731">Sigma factor</keyword>
<evidence type="ECO:0000256" key="3">
    <source>
        <dbReference type="ARBA" id="ARBA00023082"/>
    </source>
</evidence>
<organism evidence="10 11">
    <name type="scientific">Aeromicrobium piscarium</name>
    <dbReference type="NCBI Taxonomy" id="2590901"/>
    <lineage>
        <taxon>Bacteria</taxon>
        <taxon>Bacillati</taxon>
        <taxon>Actinomycetota</taxon>
        <taxon>Actinomycetes</taxon>
        <taxon>Propionibacteriales</taxon>
        <taxon>Nocardioidaceae</taxon>
        <taxon>Aeromicrobium</taxon>
    </lineage>
</organism>
<keyword evidence="7" id="KW-0472">Membrane</keyword>
<dbReference type="OrthoDB" id="4990598at2"/>
<evidence type="ECO:0000313" key="10">
    <source>
        <dbReference type="EMBL" id="TSD62235.1"/>
    </source>
</evidence>
<feature type="domain" description="Putative zinc-finger" evidence="9">
    <location>
        <begin position="231"/>
        <end position="265"/>
    </location>
</feature>
<dbReference type="SUPFAM" id="SSF88659">
    <property type="entry name" value="Sigma3 and sigma4 domains of RNA polymerase sigma factors"/>
    <property type="match status" value="1"/>
</dbReference>
<comment type="caution">
    <text evidence="10">The sequence shown here is derived from an EMBL/GenBank/DDBJ whole genome shotgun (WGS) entry which is preliminary data.</text>
</comment>
<feature type="region of interest" description="Disordered" evidence="6">
    <location>
        <begin position="422"/>
        <end position="444"/>
    </location>
</feature>
<dbReference type="InterPro" id="IPR014284">
    <property type="entry name" value="RNA_pol_sigma-70_dom"/>
</dbReference>
<dbReference type="GO" id="GO:0006352">
    <property type="term" value="P:DNA-templated transcription initiation"/>
    <property type="evidence" value="ECO:0007669"/>
    <property type="project" value="InterPro"/>
</dbReference>
<dbReference type="NCBIfam" id="TIGR02937">
    <property type="entry name" value="sigma70-ECF"/>
    <property type="match status" value="1"/>
</dbReference>
<evidence type="ECO:0000259" key="8">
    <source>
        <dbReference type="Pfam" id="PF04542"/>
    </source>
</evidence>
<dbReference type="Proteomes" id="UP000316988">
    <property type="component" value="Unassembled WGS sequence"/>
</dbReference>
<reference evidence="10 11" key="1">
    <citation type="submission" date="2019-07" db="EMBL/GenBank/DDBJ databases">
        <authorList>
            <person name="Zhao L.H."/>
        </authorList>
    </citation>
    <scope>NUCLEOTIDE SEQUENCE [LARGE SCALE GENOMIC DNA]</scope>
    <source>
        <strain evidence="10 11">Co35</strain>
    </source>
</reference>
<dbReference type="GO" id="GO:0003677">
    <property type="term" value="F:DNA binding"/>
    <property type="evidence" value="ECO:0007669"/>
    <property type="project" value="UniProtKB-KW"/>
</dbReference>
<feature type="compositionally biased region" description="Basic and acidic residues" evidence="6">
    <location>
        <begin position="422"/>
        <end position="434"/>
    </location>
</feature>
<feature type="compositionally biased region" description="Basic and acidic residues" evidence="6">
    <location>
        <begin position="387"/>
        <end position="398"/>
    </location>
</feature>
<feature type="region of interest" description="Disordered" evidence="6">
    <location>
        <begin position="1"/>
        <end position="36"/>
    </location>
</feature>